<evidence type="ECO:0000313" key="12">
    <source>
        <dbReference type="Proteomes" id="UP000694866"/>
    </source>
</evidence>
<keyword evidence="12" id="KW-1185">Reference proteome</keyword>
<dbReference type="Gene3D" id="1.10.150.20">
    <property type="entry name" value="5' to 3' exonuclease, C-terminal subdomain"/>
    <property type="match status" value="1"/>
</dbReference>
<comment type="similarity">
    <text evidence="2">Belongs to the ERCC1/RAD10/SWI10 family.</text>
</comment>
<dbReference type="AlphaFoldDB" id="A0A0C9R016"/>
<dbReference type="OrthoDB" id="10262814at2759"/>
<dbReference type="GO" id="GO:0006312">
    <property type="term" value="P:mitotic recombination"/>
    <property type="evidence" value="ECO:0007669"/>
    <property type="project" value="TreeGrafter"/>
</dbReference>
<organism evidence="11">
    <name type="scientific">Fopius arisanus</name>
    <dbReference type="NCBI Taxonomy" id="64838"/>
    <lineage>
        <taxon>Eukaryota</taxon>
        <taxon>Metazoa</taxon>
        <taxon>Ecdysozoa</taxon>
        <taxon>Arthropoda</taxon>
        <taxon>Hexapoda</taxon>
        <taxon>Insecta</taxon>
        <taxon>Pterygota</taxon>
        <taxon>Neoptera</taxon>
        <taxon>Endopterygota</taxon>
        <taxon>Hymenoptera</taxon>
        <taxon>Apocrita</taxon>
        <taxon>Ichneumonoidea</taxon>
        <taxon>Braconidae</taxon>
        <taxon>Opiinae</taxon>
        <taxon>Fopius</taxon>
    </lineage>
</organism>
<protein>
    <recommendedName>
        <fullName evidence="8">DNA excision repair protein ERCC-1</fullName>
    </recommendedName>
</protein>
<dbReference type="KEGG" id="fas:105266533"/>
<dbReference type="Gene3D" id="3.40.50.10130">
    <property type="match status" value="1"/>
</dbReference>
<proteinExistence type="inferred from homology"/>
<feature type="compositionally biased region" description="Basic and acidic residues" evidence="9">
    <location>
        <begin position="232"/>
        <end position="241"/>
    </location>
</feature>
<dbReference type="InterPro" id="IPR047260">
    <property type="entry name" value="ERCC1-like_central_dom"/>
</dbReference>
<evidence type="ECO:0000256" key="2">
    <source>
        <dbReference type="ARBA" id="ARBA00008283"/>
    </source>
</evidence>
<evidence type="ECO:0000256" key="5">
    <source>
        <dbReference type="ARBA" id="ARBA00023204"/>
    </source>
</evidence>
<dbReference type="EMBL" id="GBYB01001295">
    <property type="protein sequence ID" value="JAG71062.1"/>
    <property type="molecule type" value="Transcribed_RNA"/>
</dbReference>
<evidence type="ECO:0000256" key="6">
    <source>
        <dbReference type="ARBA" id="ARBA00023242"/>
    </source>
</evidence>
<evidence type="ECO:0000313" key="11">
    <source>
        <dbReference type="EMBL" id="JAG71062.1"/>
    </source>
</evidence>
<feature type="region of interest" description="Disordered" evidence="9">
    <location>
        <begin position="232"/>
        <end position="288"/>
    </location>
</feature>
<dbReference type="GeneID" id="105266533"/>
<dbReference type="PANTHER" id="PTHR12749:SF0">
    <property type="entry name" value="DNA EXCISION REPAIR PROTEIN ERCC-1"/>
    <property type="match status" value="1"/>
</dbReference>
<feature type="domain" description="ERCC1-like central" evidence="10">
    <location>
        <begin position="38"/>
        <end position="151"/>
    </location>
</feature>
<name>A0A0C9R016_9HYME</name>
<keyword evidence="5" id="KW-0234">DNA repair</keyword>
<sequence>MSELSSTSKESAEPSLSKKTKIDDNPPVALSKPTSGLTILVNQKQKGNPLLKYMKNLPWAYSDIVPDYVMGPRVCALFLSLRYHQLNPDYLHDRLKLLGSGYQLRVLLVQIDVAEPNHSLKHLTRICILADLTLMLAWSAEEAAKMIETYKSFENKPPDMIMERADADPHQQVMNALTTIRSINKTDAMTLMTVFGSLAAIVKASPTALSLCPGIGPQKAQRLHKVLHEKFIREDSSKDKPGPSNIQAGSSGEQEDPSNPQPGPSSPKPGPSSPQPGPSSPQPGPSTA</sequence>
<accession>A0A0C9R016</accession>
<evidence type="ECO:0000256" key="9">
    <source>
        <dbReference type="SAM" id="MobiDB-lite"/>
    </source>
</evidence>
<evidence type="ECO:0000256" key="7">
    <source>
        <dbReference type="ARBA" id="ARBA00054210"/>
    </source>
</evidence>
<dbReference type="CTD" id="2067"/>
<dbReference type="Pfam" id="PF14520">
    <property type="entry name" value="HHH_5"/>
    <property type="match status" value="1"/>
</dbReference>
<dbReference type="GO" id="GO:0000110">
    <property type="term" value="C:nucleotide-excision repair factor 1 complex"/>
    <property type="evidence" value="ECO:0007669"/>
    <property type="project" value="TreeGrafter"/>
</dbReference>
<comment type="function">
    <text evidence="7">Non-catalytic component of a structure-specific DNA repair endonuclease responsible for the 5'-incision during DNA repair. Responsible, in conjunction with SLX4, for the first step in the repair of interstrand cross-links (ICL). Participates in the processing of anaphase bridge-generating DNA structures, which consist in incompletely processed DNA lesions arising during S or G2 phase, and can result in cytokinesis failure. Also required for homology-directed repair (HDR) of DNA double-strand breaks, in conjunction with SLX4.</text>
</comment>
<dbReference type="CDD" id="cd22325">
    <property type="entry name" value="ERCC1_C-like"/>
    <property type="match status" value="1"/>
</dbReference>
<evidence type="ECO:0000259" key="10">
    <source>
        <dbReference type="Pfam" id="PF03834"/>
    </source>
</evidence>
<feature type="region of interest" description="Disordered" evidence="9">
    <location>
        <begin position="1"/>
        <end position="30"/>
    </location>
</feature>
<evidence type="ECO:0000256" key="1">
    <source>
        <dbReference type="ARBA" id="ARBA00004123"/>
    </source>
</evidence>
<reference evidence="11" key="1">
    <citation type="submission" date="2015-01" db="EMBL/GenBank/DDBJ databases">
        <title>Transcriptome Assembly of Fopius arisanus.</title>
        <authorList>
            <person name="Geib S."/>
        </authorList>
    </citation>
    <scope>NUCLEOTIDE SEQUENCE</scope>
</reference>
<comment type="subcellular location">
    <subcellularLocation>
        <location evidence="1">Nucleus</location>
    </subcellularLocation>
</comment>
<dbReference type="GO" id="GO:0070522">
    <property type="term" value="C:ERCC4-ERCC1 complex"/>
    <property type="evidence" value="ECO:0007669"/>
    <property type="project" value="TreeGrafter"/>
</dbReference>
<evidence type="ECO:0000256" key="3">
    <source>
        <dbReference type="ARBA" id="ARBA00022763"/>
    </source>
</evidence>
<dbReference type="GO" id="GO:0032204">
    <property type="term" value="P:regulation of telomere maintenance"/>
    <property type="evidence" value="ECO:0007669"/>
    <property type="project" value="UniProtKB-ARBA"/>
</dbReference>
<dbReference type="RefSeq" id="XP_011303073.1">
    <property type="nucleotide sequence ID" value="XM_011304771.1"/>
</dbReference>
<feature type="compositionally biased region" description="Pro residues" evidence="9">
    <location>
        <begin position="259"/>
        <end position="288"/>
    </location>
</feature>
<dbReference type="InterPro" id="IPR011335">
    <property type="entry name" value="Restrct_endonuc-II-like"/>
</dbReference>
<dbReference type="GO" id="GO:0006302">
    <property type="term" value="P:double-strand break repair"/>
    <property type="evidence" value="ECO:0007669"/>
    <property type="project" value="UniProtKB-ARBA"/>
</dbReference>
<evidence type="ECO:0000256" key="8">
    <source>
        <dbReference type="ARBA" id="ARBA00071993"/>
    </source>
</evidence>
<dbReference type="PANTHER" id="PTHR12749">
    <property type="entry name" value="EXCISION REPAIR CROSS-COMPLEMENTING 1 ERCC1"/>
    <property type="match status" value="1"/>
</dbReference>
<dbReference type="Pfam" id="PF03834">
    <property type="entry name" value="Rad10"/>
    <property type="match status" value="1"/>
</dbReference>
<dbReference type="InterPro" id="IPR010994">
    <property type="entry name" value="RuvA_2-like"/>
</dbReference>
<gene>
    <name evidence="11" type="primary">ERCC1</name>
    <name evidence="13" type="synonym">Ercc1</name>
    <name evidence="11" type="ORF">g.9823</name>
</gene>
<evidence type="ECO:0000313" key="13">
    <source>
        <dbReference type="RefSeq" id="XP_011303073.1"/>
    </source>
</evidence>
<dbReference type="GO" id="GO:0070914">
    <property type="term" value="P:UV-damage excision repair"/>
    <property type="evidence" value="ECO:0007669"/>
    <property type="project" value="TreeGrafter"/>
</dbReference>
<dbReference type="InterPro" id="IPR004579">
    <property type="entry name" value="ERCC1/RAD10/SWI10"/>
</dbReference>
<keyword evidence="3" id="KW-0227">DNA damage</keyword>
<dbReference type="Proteomes" id="UP000694866">
    <property type="component" value="Unplaced"/>
</dbReference>
<dbReference type="SUPFAM" id="SSF47781">
    <property type="entry name" value="RuvA domain 2-like"/>
    <property type="match status" value="1"/>
</dbReference>
<dbReference type="GO" id="GO:0003697">
    <property type="term" value="F:single-stranded DNA binding"/>
    <property type="evidence" value="ECO:0007669"/>
    <property type="project" value="TreeGrafter"/>
</dbReference>
<dbReference type="FunFam" id="1.10.150.20:FF:000017">
    <property type="entry name" value="DNA excision repair protein ERCC-1"/>
    <property type="match status" value="1"/>
</dbReference>
<accession>A0A9R1T5E1</accession>
<dbReference type="FunFam" id="3.40.50.10130:FF:000001">
    <property type="entry name" value="DNA excision repair protein ERCC-1"/>
    <property type="match status" value="1"/>
</dbReference>
<evidence type="ECO:0000256" key="4">
    <source>
        <dbReference type="ARBA" id="ARBA00023125"/>
    </source>
</evidence>
<keyword evidence="6" id="KW-0539">Nucleus</keyword>
<dbReference type="SUPFAM" id="SSF52980">
    <property type="entry name" value="Restriction endonuclease-like"/>
    <property type="match status" value="1"/>
</dbReference>
<keyword evidence="4" id="KW-0238">DNA-binding</keyword>
<reference evidence="13" key="2">
    <citation type="submission" date="2025-04" db="UniProtKB">
        <authorList>
            <consortium name="RefSeq"/>
        </authorList>
    </citation>
    <scope>IDENTIFICATION</scope>
    <source>
        <strain evidence="13">USDA-PBARC FA_bdor</strain>
        <tissue evidence="13">Whole organism</tissue>
    </source>
</reference>
<dbReference type="NCBIfam" id="TIGR00597">
    <property type="entry name" value="rad10"/>
    <property type="match status" value="1"/>
</dbReference>
<dbReference type="GO" id="GO:0006289">
    <property type="term" value="P:nucleotide-excision repair"/>
    <property type="evidence" value="ECO:0007669"/>
    <property type="project" value="UniProtKB-ARBA"/>
</dbReference>
<dbReference type="GO" id="GO:0003684">
    <property type="term" value="F:damaged DNA binding"/>
    <property type="evidence" value="ECO:0007669"/>
    <property type="project" value="InterPro"/>
</dbReference>